<keyword evidence="2" id="KW-1185">Reference proteome</keyword>
<dbReference type="EMBL" id="JASBWS010000015">
    <property type="protein sequence ID" value="KAJ9112468.1"/>
    <property type="molecule type" value="Genomic_DNA"/>
</dbReference>
<proteinExistence type="predicted"/>
<protein>
    <submittedName>
        <fullName evidence="1">Uncharacterized protein</fullName>
    </submittedName>
</protein>
<gene>
    <name evidence="1" type="ORF">QFC20_002256</name>
</gene>
<reference evidence="1" key="1">
    <citation type="submission" date="2023-04" db="EMBL/GenBank/DDBJ databases">
        <title>Draft Genome sequencing of Naganishia species isolated from polar environments using Oxford Nanopore Technology.</title>
        <authorList>
            <person name="Leo P."/>
            <person name="Venkateswaran K."/>
        </authorList>
    </citation>
    <scope>NUCLEOTIDE SEQUENCE</scope>
    <source>
        <strain evidence="1">MNA-CCFEE 5262</strain>
    </source>
</reference>
<sequence>MSGADNPSKSRSHTPVQQTAKVPRQTKVKDSRQIQTQDNGSQAGPGVAKKSNFREAAKAVGKGNREILSTMRPLPGAIEVEKFVMSRAFEITSMKSAMKAAAASATTRAFQSLPRHLRRRAASHNPRRVPKRLREKAAFEIDSKDNTDKSQKKRAKAKAKFLKKKGLTKTGIYLKRQVDKTWLETHVWHAKRMKMENVWGYRIARTPNRKSHRPAHRAAHSGCVIHDASYYSTIELSGDRDELVEILSSCTAGGTWAGSRYETGGRMAEVTLHRYREWPAGMIGPAEILWRPQATGTTSDRKGKRKQVGNPVDDASKRYLWISIHPSIFDETYKTLVKAISSYYQRPDARSADRGVGVEMKDLRGTMNSFEIMGPRSVQILEGILDPCRSDPAPKKAFLSHVKYAQTPQNIPERLVVGLTVYDPRLRFPQKAAKLLSETDNGQGESTSYLRFMQPNATLAESSLWDEQTRDGLLRPRYRKADLDRRRQALGIPGKPLAARADDDRIPIMLVQRSVKSAIGENQANTAVHGFTLFVPAGWGMPFWQSLVFTGSLIAGLKERRNQYLEAGKPSFPEDYPHTQAGKAYWSTRAAHDHLRWLRKPPSKRLNLTRLQGSDPWKPNWHQLLAAQEKRLYTAEEEAMNGTSPKQFETWLLSAWLAQPDEFSGIASSTVPELALQQAVNRYRSALLPNPLQSTNASALYTSCVVRGLLSFDEGGSPKDMAFIFQLDDDVEDHKDFMQGWIGYVVGGTQSLARGKGHGVGMVTLSGLLSKACRTPNKGVLKVL</sequence>
<organism evidence="1 2">
    <name type="scientific">Naganishia adeliensis</name>
    <dbReference type="NCBI Taxonomy" id="92952"/>
    <lineage>
        <taxon>Eukaryota</taxon>
        <taxon>Fungi</taxon>
        <taxon>Dikarya</taxon>
        <taxon>Basidiomycota</taxon>
        <taxon>Agaricomycotina</taxon>
        <taxon>Tremellomycetes</taxon>
        <taxon>Filobasidiales</taxon>
        <taxon>Filobasidiaceae</taxon>
        <taxon>Naganishia</taxon>
    </lineage>
</organism>
<name>A0ACC2WLY0_9TREE</name>
<evidence type="ECO:0000313" key="1">
    <source>
        <dbReference type="EMBL" id="KAJ9112468.1"/>
    </source>
</evidence>
<comment type="caution">
    <text evidence="1">The sequence shown here is derived from an EMBL/GenBank/DDBJ whole genome shotgun (WGS) entry which is preliminary data.</text>
</comment>
<accession>A0ACC2WLY0</accession>
<evidence type="ECO:0000313" key="2">
    <source>
        <dbReference type="Proteomes" id="UP001230649"/>
    </source>
</evidence>
<dbReference type="Proteomes" id="UP001230649">
    <property type="component" value="Unassembled WGS sequence"/>
</dbReference>